<evidence type="ECO:0000313" key="2">
    <source>
        <dbReference type="EMBL" id="KAL2749576.1"/>
    </source>
</evidence>
<evidence type="ECO:0000256" key="1">
    <source>
        <dbReference type="SAM" id="SignalP"/>
    </source>
</evidence>
<feature type="signal peptide" evidence="1">
    <location>
        <begin position="1"/>
        <end position="18"/>
    </location>
</feature>
<dbReference type="AlphaFoldDB" id="A0ABD2CWQ3"/>
<dbReference type="EMBL" id="JAYRBN010000027">
    <property type="protein sequence ID" value="KAL2749576.1"/>
    <property type="molecule type" value="Genomic_DNA"/>
</dbReference>
<proteinExistence type="predicted"/>
<keyword evidence="1" id="KW-0732">Signal</keyword>
<reference evidence="2 3" key="1">
    <citation type="journal article" date="2024" name="Ann. Entomol. Soc. Am.">
        <title>Genomic analyses of the southern and eastern yellowjacket wasps (Hymenoptera: Vespidae) reveal evolutionary signatures of social life.</title>
        <authorList>
            <person name="Catto M.A."/>
            <person name="Caine P.B."/>
            <person name="Orr S.E."/>
            <person name="Hunt B.G."/>
            <person name="Goodisman M.A.D."/>
        </authorList>
    </citation>
    <scope>NUCLEOTIDE SEQUENCE [LARGE SCALE GENOMIC DNA]</scope>
    <source>
        <strain evidence="2">232</strain>
        <tissue evidence="2">Head and thorax</tissue>
    </source>
</reference>
<organism evidence="2 3">
    <name type="scientific">Vespula maculifrons</name>
    <name type="common">Eastern yellow jacket</name>
    <name type="synonym">Wasp</name>
    <dbReference type="NCBI Taxonomy" id="7453"/>
    <lineage>
        <taxon>Eukaryota</taxon>
        <taxon>Metazoa</taxon>
        <taxon>Ecdysozoa</taxon>
        <taxon>Arthropoda</taxon>
        <taxon>Hexapoda</taxon>
        <taxon>Insecta</taxon>
        <taxon>Pterygota</taxon>
        <taxon>Neoptera</taxon>
        <taxon>Endopterygota</taxon>
        <taxon>Hymenoptera</taxon>
        <taxon>Apocrita</taxon>
        <taxon>Aculeata</taxon>
        <taxon>Vespoidea</taxon>
        <taxon>Vespidae</taxon>
        <taxon>Vespinae</taxon>
        <taxon>Vespula</taxon>
    </lineage>
</organism>
<sequence>MIFLRYICFLTLLVTVWADFNVSTHDLKVLLYQKEAFTVYSTKAVTENVTVSIDIQHKDLISVEPSEFNVTNDTWKVPTKIYVTGIAAGHSTLNLNVVSSNAAHIQP</sequence>
<gene>
    <name evidence="2" type="ORF">V1477_002516</name>
</gene>
<dbReference type="Proteomes" id="UP001607303">
    <property type="component" value="Unassembled WGS sequence"/>
</dbReference>
<feature type="chain" id="PRO_5044785152" evidence="1">
    <location>
        <begin position="19"/>
        <end position="107"/>
    </location>
</feature>
<keyword evidence="3" id="KW-1185">Reference proteome</keyword>
<name>A0ABD2CWQ3_VESMC</name>
<evidence type="ECO:0000313" key="3">
    <source>
        <dbReference type="Proteomes" id="UP001607303"/>
    </source>
</evidence>
<accession>A0ABD2CWQ3</accession>
<protein>
    <submittedName>
        <fullName evidence="2">Cystinosin isoform X1</fullName>
    </submittedName>
</protein>
<comment type="caution">
    <text evidence="2">The sequence shown here is derived from an EMBL/GenBank/DDBJ whole genome shotgun (WGS) entry which is preliminary data.</text>
</comment>